<proteinExistence type="predicted"/>
<keyword evidence="4" id="KW-1185">Reference proteome</keyword>
<dbReference type="Pfam" id="PF11774">
    <property type="entry name" value="Lsr2"/>
    <property type="match status" value="1"/>
</dbReference>
<sequence length="160" mass="16060">MARKVLVQLIDDLSGEDAKETVRFALDGAEYEIDLSAGNAAELRGALERFISGGRRIRGASGGSAAGAGRSAGSSLSGSVSGPGPTGTTQAPAAVSARTSGGPTTPPAPKNQASPCGGTPGKMLRGSGNVPVRGVVLRERYFGADLGGVRPIIHMTTKKT</sequence>
<evidence type="ECO:0000256" key="1">
    <source>
        <dbReference type="SAM" id="MobiDB-lite"/>
    </source>
</evidence>
<name>A0ABP5K0H0_9MICC</name>
<reference evidence="4" key="1">
    <citation type="journal article" date="2019" name="Int. J. Syst. Evol. Microbiol.">
        <title>The Global Catalogue of Microorganisms (GCM) 10K type strain sequencing project: providing services to taxonomists for standard genome sequencing and annotation.</title>
        <authorList>
            <consortium name="The Broad Institute Genomics Platform"/>
            <consortium name="The Broad Institute Genome Sequencing Center for Infectious Disease"/>
            <person name="Wu L."/>
            <person name="Ma J."/>
        </authorList>
    </citation>
    <scope>NUCLEOTIDE SEQUENCE [LARGE SCALE GENOMIC DNA]</scope>
    <source>
        <strain evidence="4">JCM 15921</strain>
    </source>
</reference>
<accession>A0ABP5K0H0</accession>
<dbReference type="EMBL" id="BAAAQB010000004">
    <property type="protein sequence ID" value="GAA2125127.1"/>
    <property type="molecule type" value="Genomic_DNA"/>
</dbReference>
<feature type="domain" description="Lsr2 dimerization" evidence="2">
    <location>
        <begin position="1"/>
        <end position="57"/>
    </location>
</feature>
<gene>
    <name evidence="3" type="ORF">GCM10009825_01180</name>
</gene>
<dbReference type="Gene3D" id="3.30.60.230">
    <property type="entry name" value="Lsr2, dimerization domain"/>
    <property type="match status" value="1"/>
</dbReference>
<evidence type="ECO:0000313" key="3">
    <source>
        <dbReference type="EMBL" id="GAA2125127.1"/>
    </source>
</evidence>
<feature type="compositionally biased region" description="Polar residues" evidence="1">
    <location>
        <begin position="86"/>
        <end position="103"/>
    </location>
</feature>
<feature type="region of interest" description="Disordered" evidence="1">
    <location>
        <begin position="58"/>
        <end position="129"/>
    </location>
</feature>
<feature type="compositionally biased region" description="Low complexity" evidence="1">
    <location>
        <begin position="67"/>
        <end position="83"/>
    </location>
</feature>
<dbReference type="Proteomes" id="UP001500102">
    <property type="component" value="Unassembled WGS sequence"/>
</dbReference>
<organism evidence="3 4">
    <name type="scientific">Arthrobacter humicola</name>
    <dbReference type="NCBI Taxonomy" id="409291"/>
    <lineage>
        <taxon>Bacteria</taxon>
        <taxon>Bacillati</taxon>
        <taxon>Actinomycetota</taxon>
        <taxon>Actinomycetes</taxon>
        <taxon>Micrococcales</taxon>
        <taxon>Micrococcaceae</taxon>
        <taxon>Arthrobacter</taxon>
    </lineage>
</organism>
<evidence type="ECO:0000313" key="4">
    <source>
        <dbReference type="Proteomes" id="UP001500102"/>
    </source>
</evidence>
<dbReference type="InterPro" id="IPR042261">
    <property type="entry name" value="Lsr2-like_dimerization"/>
</dbReference>
<comment type="caution">
    <text evidence="3">The sequence shown here is derived from an EMBL/GenBank/DDBJ whole genome shotgun (WGS) entry which is preliminary data.</text>
</comment>
<protein>
    <recommendedName>
        <fullName evidence="2">Lsr2 dimerization domain-containing protein</fullName>
    </recommendedName>
</protein>
<dbReference type="InterPro" id="IPR024412">
    <property type="entry name" value="Lsr2_dim_dom"/>
</dbReference>
<evidence type="ECO:0000259" key="2">
    <source>
        <dbReference type="Pfam" id="PF11774"/>
    </source>
</evidence>